<proteinExistence type="predicted"/>
<evidence type="ECO:0000313" key="2">
    <source>
        <dbReference type="Proteomes" id="UP001519460"/>
    </source>
</evidence>
<reference evidence="1 2" key="1">
    <citation type="journal article" date="2023" name="Sci. Data">
        <title>Genome assembly of the Korean intertidal mud-creeper Batillaria attramentaria.</title>
        <authorList>
            <person name="Patra A.K."/>
            <person name="Ho P.T."/>
            <person name="Jun S."/>
            <person name="Lee S.J."/>
            <person name="Kim Y."/>
            <person name="Won Y.J."/>
        </authorList>
    </citation>
    <scope>NUCLEOTIDE SEQUENCE [LARGE SCALE GENOMIC DNA]</scope>
    <source>
        <strain evidence="1">Wonlab-2016</strain>
    </source>
</reference>
<evidence type="ECO:0000313" key="1">
    <source>
        <dbReference type="EMBL" id="KAK7453584.1"/>
    </source>
</evidence>
<comment type="caution">
    <text evidence="1">The sequence shown here is derived from an EMBL/GenBank/DDBJ whole genome shotgun (WGS) entry which is preliminary data.</text>
</comment>
<sequence>VGVPLLRTLDESYGRGRQAPELSLLLGTLHLGGEKNGARWRARSFPGCCWFWSTLFQGKKQ</sequence>
<keyword evidence="2" id="KW-1185">Reference proteome</keyword>
<gene>
    <name evidence="1" type="ORF">BaRGS_00039623</name>
</gene>
<organism evidence="1 2">
    <name type="scientific">Batillaria attramentaria</name>
    <dbReference type="NCBI Taxonomy" id="370345"/>
    <lineage>
        <taxon>Eukaryota</taxon>
        <taxon>Metazoa</taxon>
        <taxon>Spiralia</taxon>
        <taxon>Lophotrochozoa</taxon>
        <taxon>Mollusca</taxon>
        <taxon>Gastropoda</taxon>
        <taxon>Caenogastropoda</taxon>
        <taxon>Sorbeoconcha</taxon>
        <taxon>Cerithioidea</taxon>
        <taxon>Batillariidae</taxon>
        <taxon>Batillaria</taxon>
    </lineage>
</organism>
<dbReference type="EMBL" id="JACVVK020000708">
    <property type="protein sequence ID" value="KAK7453584.1"/>
    <property type="molecule type" value="Genomic_DNA"/>
</dbReference>
<accession>A0ABD0J2M9</accession>
<feature type="non-terminal residue" evidence="1">
    <location>
        <position position="61"/>
    </location>
</feature>
<dbReference type="AlphaFoldDB" id="A0ABD0J2M9"/>
<evidence type="ECO:0008006" key="3">
    <source>
        <dbReference type="Google" id="ProtNLM"/>
    </source>
</evidence>
<protein>
    <recommendedName>
        <fullName evidence="3">Arginase</fullName>
    </recommendedName>
</protein>
<feature type="non-terminal residue" evidence="1">
    <location>
        <position position="1"/>
    </location>
</feature>
<dbReference type="Proteomes" id="UP001519460">
    <property type="component" value="Unassembled WGS sequence"/>
</dbReference>
<name>A0ABD0J2M9_9CAEN</name>